<keyword evidence="2" id="KW-0479">Metal-binding</keyword>
<comment type="caution">
    <text evidence="4">The sequence shown here is derived from an EMBL/GenBank/DDBJ whole genome shotgun (WGS) entry which is preliminary data.</text>
</comment>
<dbReference type="Pfam" id="PF05907">
    <property type="entry name" value="CXXC_Zn-b_euk"/>
    <property type="match status" value="1"/>
</dbReference>
<dbReference type="PANTHER" id="PTHR12857">
    <property type="entry name" value="CXXC MOTIF CONTAINING ZINC BINDING PROTEIN"/>
    <property type="match status" value="1"/>
</dbReference>
<evidence type="ECO:0000313" key="5">
    <source>
        <dbReference type="Proteomes" id="UP000283530"/>
    </source>
</evidence>
<evidence type="ECO:0000313" key="4">
    <source>
        <dbReference type="EMBL" id="RWR72561.1"/>
    </source>
</evidence>
<evidence type="ECO:0000256" key="1">
    <source>
        <dbReference type="ARBA" id="ARBA00007818"/>
    </source>
</evidence>
<reference evidence="4 5" key="1">
    <citation type="journal article" date="2019" name="Nat. Plants">
        <title>Stout camphor tree genome fills gaps in understanding of flowering plant genome evolution.</title>
        <authorList>
            <person name="Chaw S.M."/>
            <person name="Liu Y.C."/>
            <person name="Wu Y.W."/>
            <person name="Wang H.Y."/>
            <person name="Lin C.I."/>
            <person name="Wu C.S."/>
            <person name="Ke H.M."/>
            <person name="Chang L.Y."/>
            <person name="Hsu C.Y."/>
            <person name="Yang H.T."/>
            <person name="Sudianto E."/>
            <person name="Hsu M.H."/>
            <person name="Wu K.P."/>
            <person name="Wang L.N."/>
            <person name="Leebens-Mack J.H."/>
            <person name="Tsai I.J."/>
        </authorList>
    </citation>
    <scope>NUCLEOTIDE SEQUENCE [LARGE SCALE GENOMIC DNA]</scope>
    <source>
        <strain evidence="5">cv. Chaw 1501</strain>
        <tissue evidence="4">Young leaves</tissue>
    </source>
</reference>
<keyword evidence="5" id="KW-1185">Reference proteome</keyword>
<dbReference type="SUPFAM" id="SSF141678">
    <property type="entry name" value="MAL13P1.257-like"/>
    <property type="match status" value="1"/>
</dbReference>
<evidence type="ECO:0000256" key="2">
    <source>
        <dbReference type="ARBA" id="ARBA00022723"/>
    </source>
</evidence>
<proteinExistence type="inferred from homology"/>
<sequence>MVEYRLEAVQQLLQVCGGGGLVVVGPPQEVSTPCSSSTQTPSQIECESCGSISEEEVRLCQKEEFLVPDPIWSGGETTNLVYECNVCGKTGTILMVSGKGHPLPSLFGETGSYTTIMVFNCDGVKPTETGQKIPDIYISDGEFADLHEHDNNIVPVAIWKADAKFVKSE</sequence>
<dbReference type="STRING" id="337451.A0A443N234"/>
<organism evidence="4 5">
    <name type="scientific">Cinnamomum micranthum f. kanehirae</name>
    <dbReference type="NCBI Taxonomy" id="337451"/>
    <lineage>
        <taxon>Eukaryota</taxon>
        <taxon>Viridiplantae</taxon>
        <taxon>Streptophyta</taxon>
        <taxon>Embryophyta</taxon>
        <taxon>Tracheophyta</taxon>
        <taxon>Spermatophyta</taxon>
        <taxon>Magnoliopsida</taxon>
        <taxon>Magnoliidae</taxon>
        <taxon>Laurales</taxon>
        <taxon>Lauraceae</taxon>
        <taxon>Cinnamomum</taxon>
    </lineage>
</organism>
<dbReference type="GO" id="GO:0008270">
    <property type="term" value="F:zinc ion binding"/>
    <property type="evidence" value="ECO:0007669"/>
    <property type="project" value="TreeGrafter"/>
</dbReference>
<evidence type="ECO:0000256" key="3">
    <source>
        <dbReference type="ARBA" id="ARBA00022833"/>
    </source>
</evidence>
<dbReference type="OrthoDB" id="10248838at2759"/>
<name>A0A443N234_9MAGN</name>
<dbReference type="PANTHER" id="PTHR12857:SF0">
    <property type="entry name" value="CXXC MOTIF CONTAINING ZINC BINDING PROTEIN"/>
    <property type="match status" value="1"/>
</dbReference>
<dbReference type="EMBL" id="QPKB01000001">
    <property type="protein sequence ID" value="RWR72561.1"/>
    <property type="molecule type" value="Genomic_DNA"/>
</dbReference>
<dbReference type="AlphaFoldDB" id="A0A443N234"/>
<accession>A0A443N234</accession>
<comment type="similarity">
    <text evidence="1">Belongs to the UPF0587 family.</text>
</comment>
<keyword evidence="3" id="KW-0862">Zinc</keyword>
<gene>
    <name evidence="4" type="ORF">CKAN_00079100</name>
</gene>
<protein>
    <submittedName>
        <fullName evidence="4">UPF0587 protein</fullName>
    </submittedName>
</protein>
<dbReference type="InterPro" id="IPR008584">
    <property type="entry name" value="CXXC_Zn-binding_euk"/>
</dbReference>
<dbReference type="Proteomes" id="UP000283530">
    <property type="component" value="Unassembled WGS sequence"/>
</dbReference>